<name>A0A426RWX9_9ACTN</name>
<comment type="caution">
    <text evidence="1">The sequence shown here is derived from an EMBL/GenBank/DDBJ whole genome shotgun (WGS) entry which is preliminary data.</text>
</comment>
<evidence type="ECO:0000313" key="2">
    <source>
        <dbReference type="Proteomes" id="UP000276379"/>
    </source>
</evidence>
<accession>A0A426RWX9</accession>
<protein>
    <submittedName>
        <fullName evidence="1">Uncharacterized protein</fullName>
    </submittedName>
</protein>
<evidence type="ECO:0000313" key="1">
    <source>
        <dbReference type="EMBL" id="RRQ79184.1"/>
    </source>
</evidence>
<reference evidence="1 2" key="1">
    <citation type="submission" date="2017-10" db="EMBL/GenBank/DDBJ databases">
        <title>Draft genome of actinobacteria isolated from guarana (Paullinia cupana (Mart.) Ducke.</title>
        <authorList>
            <person name="Siqueira K.A."/>
            <person name="Liotti R.G."/>
            <person name="Mendes T.A."/>
            <person name="Soares M.A."/>
        </authorList>
    </citation>
    <scope>NUCLEOTIDE SEQUENCE [LARGE SCALE GENOMIC DNA]</scope>
    <source>
        <strain evidence="1 2">199</strain>
    </source>
</reference>
<dbReference type="AlphaFoldDB" id="A0A426RWX9"/>
<keyword evidence="2" id="KW-1185">Reference proteome</keyword>
<sequence length="150" mass="16117">MFIRRSQFSVYHAEFSRGTFPSPLREVVSSGKRLAQLCNQLQRSCQIDFPGGLRARCRVVDGGISDAPVDRVGYSAGATRVDLDTWLMALLLCVAHAFSVSPVLFEDALPAVGEPSASSVVDSVALAYCPGVDPIHGCPRELRATEPHGS</sequence>
<proteinExistence type="predicted"/>
<organism evidence="1 2">
    <name type="scientific">Streptomyces griseofuscus</name>
    <dbReference type="NCBI Taxonomy" id="146922"/>
    <lineage>
        <taxon>Bacteria</taxon>
        <taxon>Bacillati</taxon>
        <taxon>Actinomycetota</taxon>
        <taxon>Actinomycetes</taxon>
        <taxon>Kitasatosporales</taxon>
        <taxon>Streptomycetaceae</taxon>
        <taxon>Streptomyces</taxon>
    </lineage>
</organism>
<gene>
    <name evidence="1" type="ORF">CQW44_35090</name>
</gene>
<dbReference type="EMBL" id="PDES01000019">
    <property type="protein sequence ID" value="RRQ79184.1"/>
    <property type="molecule type" value="Genomic_DNA"/>
</dbReference>
<dbReference type="Proteomes" id="UP000276379">
    <property type="component" value="Unassembled WGS sequence"/>
</dbReference>